<reference evidence="2" key="1">
    <citation type="submission" date="2017-05" db="EMBL/GenBank/DDBJ databases">
        <title>Dechlorination kinetics govern the competition between two new strains of the genus Sulfurospirillum.</title>
        <authorList>
            <person name="Buttet G.F."/>
            <person name="Murray A.M."/>
            <person name="Goris T."/>
            <person name="Burion M."/>
            <person name="Lin B."/>
            <person name="Rolle M."/>
            <person name="Maillard J."/>
        </authorList>
    </citation>
    <scope>NUCLEOTIDE SEQUENCE [LARGE SCALE GENOMIC DNA]</scope>
    <source>
        <strain evidence="2">SL2-1</strain>
    </source>
</reference>
<keyword evidence="2" id="KW-1185">Reference proteome</keyword>
<dbReference type="Proteomes" id="UP000196005">
    <property type="component" value="Chromosome"/>
</dbReference>
<organism evidence="1 2">
    <name type="scientific">Sulfurospirillum diekertiae</name>
    <dbReference type="NCBI Taxonomy" id="1854492"/>
    <lineage>
        <taxon>Bacteria</taxon>
        <taxon>Pseudomonadati</taxon>
        <taxon>Campylobacterota</taxon>
        <taxon>Epsilonproteobacteria</taxon>
        <taxon>Campylobacterales</taxon>
        <taxon>Sulfurospirillaceae</taxon>
        <taxon>Sulfurospirillum</taxon>
    </lineage>
</organism>
<gene>
    <name evidence="1" type="ORF">Sdiek1_1760</name>
</gene>
<name>A0A1Y0HLE0_9BACT</name>
<sequence length="104" mass="12152">MVEQNLITAQQYAIKHKMSTFAVLKLINAKTLKTIKKSVHNEEIEFIIDETLPSNTTIQNEATTKPDKNETIDYEVEFHKLLSKYIELQEKYTRLIEEKSHATK</sequence>
<evidence type="ECO:0000313" key="1">
    <source>
        <dbReference type="EMBL" id="ARU48919.1"/>
    </source>
</evidence>
<dbReference type="RefSeq" id="WP_087438749.1">
    <property type="nucleotide sequence ID" value="NZ_CP021416.1"/>
</dbReference>
<proteinExistence type="predicted"/>
<dbReference type="AlphaFoldDB" id="A0A1Y0HLE0"/>
<dbReference type="EMBL" id="CP021416">
    <property type="protein sequence ID" value="ARU48919.1"/>
    <property type="molecule type" value="Genomic_DNA"/>
</dbReference>
<protein>
    <submittedName>
        <fullName evidence="1">Uncharacterized protein</fullName>
    </submittedName>
</protein>
<dbReference type="KEGG" id="suls:Sdiek1_1760"/>
<dbReference type="OrthoDB" id="5340043at2"/>
<accession>A0A1Y0HLE0</accession>
<evidence type="ECO:0000313" key="2">
    <source>
        <dbReference type="Proteomes" id="UP000196005"/>
    </source>
</evidence>